<sequence length="104" mass="11545">MDREMQGDMAVCRLTRRKFRLLRQSHSLRDDSPSSLGLDFASNSFQSGHHRMPSRSMSCPHLQGCKATLLFGGSVLHVSPWPVSPSREDLCIEVIGLCLEGVCS</sequence>
<organism evidence="1 2">
    <name type="scientific">Pochonia chlamydosporia 170</name>
    <dbReference type="NCBI Taxonomy" id="1380566"/>
    <lineage>
        <taxon>Eukaryota</taxon>
        <taxon>Fungi</taxon>
        <taxon>Dikarya</taxon>
        <taxon>Ascomycota</taxon>
        <taxon>Pezizomycotina</taxon>
        <taxon>Sordariomycetes</taxon>
        <taxon>Hypocreomycetidae</taxon>
        <taxon>Hypocreales</taxon>
        <taxon>Clavicipitaceae</taxon>
        <taxon>Pochonia</taxon>
    </lineage>
</organism>
<proteinExistence type="predicted"/>
<dbReference type="AlphaFoldDB" id="A0A179F752"/>
<evidence type="ECO:0000313" key="2">
    <source>
        <dbReference type="Proteomes" id="UP000078397"/>
    </source>
</evidence>
<dbReference type="Proteomes" id="UP000078397">
    <property type="component" value="Unassembled WGS sequence"/>
</dbReference>
<dbReference type="RefSeq" id="XP_018139051.1">
    <property type="nucleotide sequence ID" value="XM_018294474.1"/>
</dbReference>
<reference evidence="1 2" key="1">
    <citation type="journal article" date="2016" name="PLoS Pathog.">
        <title>Biosynthesis of antibiotic leucinostatins in bio-control fungus Purpureocillium lilacinum and their inhibition on phytophthora revealed by genome mining.</title>
        <authorList>
            <person name="Wang G."/>
            <person name="Liu Z."/>
            <person name="Lin R."/>
            <person name="Li E."/>
            <person name="Mao Z."/>
            <person name="Ling J."/>
            <person name="Yang Y."/>
            <person name="Yin W.B."/>
            <person name="Xie B."/>
        </authorList>
    </citation>
    <scope>NUCLEOTIDE SEQUENCE [LARGE SCALE GENOMIC DNA]</scope>
    <source>
        <strain evidence="1">170</strain>
    </source>
</reference>
<evidence type="ECO:0000313" key="1">
    <source>
        <dbReference type="EMBL" id="OAQ61242.1"/>
    </source>
</evidence>
<comment type="caution">
    <text evidence="1">The sequence shown here is derived from an EMBL/GenBank/DDBJ whole genome shotgun (WGS) entry which is preliminary data.</text>
</comment>
<name>A0A179F752_METCM</name>
<protein>
    <submittedName>
        <fullName evidence="1">Uncharacterized protein</fullName>
    </submittedName>
</protein>
<dbReference type="EMBL" id="LSBJ02000001">
    <property type="protein sequence ID" value="OAQ61242.1"/>
    <property type="molecule type" value="Genomic_DNA"/>
</dbReference>
<dbReference type="KEGG" id="pchm:VFPPC_16721"/>
<keyword evidence="2" id="KW-1185">Reference proteome</keyword>
<gene>
    <name evidence="1" type="ORF">VFPPC_16721</name>
</gene>
<dbReference type="GeneID" id="28858468"/>
<accession>A0A179F752</accession>